<gene>
    <name evidence="1" type="ORF">Pa4123_59370</name>
</gene>
<comment type="caution">
    <text evidence="1">The sequence shown here is derived from an EMBL/GenBank/DDBJ whole genome shotgun (WGS) entry which is preliminary data.</text>
</comment>
<proteinExistence type="predicted"/>
<dbReference type="Proteomes" id="UP001144280">
    <property type="component" value="Unassembled WGS sequence"/>
</dbReference>
<accession>A0ABQ5R1P8</accession>
<protein>
    <submittedName>
        <fullName evidence="1">Uncharacterized protein</fullName>
    </submittedName>
</protein>
<keyword evidence="2" id="KW-1185">Reference proteome</keyword>
<sequence length="142" mass="14872">MSVPSRQLFALVGVINPATQVVLARPIAQQTYAAHLHDVLRQLWRHVFAGNTGKMAAALIATDWQYLHPGIQPTAHAAMTDGDVIAGVGVAASDSVPQPANVCLTEVGDLGAEWLCLIDPAGDTVTIHTTGGQSRVVYPLAG</sequence>
<dbReference type="EMBL" id="BSDI01000034">
    <property type="protein sequence ID" value="GLI00661.1"/>
    <property type="molecule type" value="Genomic_DNA"/>
</dbReference>
<reference evidence="1" key="1">
    <citation type="submission" date="2022-12" db="EMBL/GenBank/DDBJ databases">
        <title>New Phytohabitans aurantiacus sp. RD004123 nov., an actinomycete isolated from soil.</title>
        <authorList>
            <person name="Triningsih D.W."/>
            <person name="Harunari E."/>
            <person name="Igarashi Y."/>
        </authorList>
    </citation>
    <scope>NUCLEOTIDE SEQUENCE</scope>
    <source>
        <strain evidence="1">RD004123</strain>
    </source>
</reference>
<evidence type="ECO:0000313" key="1">
    <source>
        <dbReference type="EMBL" id="GLI00661.1"/>
    </source>
</evidence>
<organism evidence="1 2">
    <name type="scientific">Phytohabitans aurantiacus</name>
    <dbReference type="NCBI Taxonomy" id="3016789"/>
    <lineage>
        <taxon>Bacteria</taxon>
        <taxon>Bacillati</taxon>
        <taxon>Actinomycetota</taxon>
        <taxon>Actinomycetes</taxon>
        <taxon>Micromonosporales</taxon>
        <taxon>Micromonosporaceae</taxon>
    </lineage>
</organism>
<name>A0ABQ5R1P8_9ACTN</name>
<evidence type="ECO:0000313" key="2">
    <source>
        <dbReference type="Proteomes" id="UP001144280"/>
    </source>
</evidence>
<dbReference type="RefSeq" id="WP_281901145.1">
    <property type="nucleotide sequence ID" value="NZ_BSDI01000034.1"/>
</dbReference>